<feature type="signal peptide" evidence="1">
    <location>
        <begin position="1"/>
        <end position="17"/>
    </location>
</feature>
<dbReference type="EMBL" id="JABEYC010000233">
    <property type="protein sequence ID" value="KAF4980447.1"/>
    <property type="molecule type" value="Genomic_DNA"/>
</dbReference>
<dbReference type="OrthoDB" id="4093325at2759"/>
<protein>
    <recommendedName>
        <fullName evidence="4">Cell wall protein PhiA</fullName>
    </recommendedName>
</protein>
<evidence type="ECO:0000256" key="1">
    <source>
        <dbReference type="SAM" id="SignalP"/>
    </source>
</evidence>
<evidence type="ECO:0008006" key="4">
    <source>
        <dbReference type="Google" id="ProtNLM"/>
    </source>
</evidence>
<evidence type="ECO:0000313" key="2">
    <source>
        <dbReference type="EMBL" id="KAF4980447.1"/>
    </source>
</evidence>
<feature type="chain" id="PRO_5034669915" description="Cell wall protein PhiA" evidence="1">
    <location>
        <begin position="18"/>
        <end position="186"/>
    </location>
</feature>
<reference evidence="2" key="2">
    <citation type="submission" date="2020-05" db="EMBL/GenBank/DDBJ databases">
        <authorList>
            <person name="Kim H.-S."/>
            <person name="Proctor R.H."/>
            <person name="Brown D.W."/>
        </authorList>
    </citation>
    <scope>NUCLEOTIDE SEQUENCE</scope>
    <source>
        <strain evidence="2">NRRL 22465</strain>
    </source>
</reference>
<organism evidence="2 3">
    <name type="scientific">Fusarium zealandicum</name>
    <dbReference type="NCBI Taxonomy" id="1053134"/>
    <lineage>
        <taxon>Eukaryota</taxon>
        <taxon>Fungi</taxon>
        <taxon>Dikarya</taxon>
        <taxon>Ascomycota</taxon>
        <taxon>Pezizomycotina</taxon>
        <taxon>Sordariomycetes</taxon>
        <taxon>Hypocreomycetidae</taxon>
        <taxon>Hypocreales</taxon>
        <taxon>Nectriaceae</taxon>
        <taxon>Fusarium</taxon>
        <taxon>Fusarium staphyleae species complex</taxon>
    </lineage>
</organism>
<keyword evidence="1" id="KW-0732">Signal</keyword>
<proteinExistence type="predicted"/>
<gene>
    <name evidence="2" type="ORF">FZEAL_3563</name>
</gene>
<accession>A0A8H4UP06</accession>
<comment type="caution">
    <text evidence="2">The sequence shown here is derived from an EMBL/GenBank/DDBJ whole genome shotgun (WGS) entry which is preliminary data.</text>
</comment>
<name>A0A8H4UP06_9HYPO</name>
<reference evidence="2" key="1">
    <citation type="journal article" date="2020" name="BMC Genomics">
        <title>Correction to: Identification and distribution of gene clusters required for synthesis of sphingolipid metabolism inhibitors in diverse species of the filamentous fungus Fusarium.</title>
        <authorList>
            <person name="Kim H.S."/>
            <person name="Lohmar J.M."/>
            <person name="Busman M."/>
            <person name="Brown D.W."/>
            <person name="Naumann T.A."/>
            <person name="Divon H.H."/>
            <person name="Lysoe E."/>
            <person name="Uhlig S."/>
            <person name="Proctor R.H."/>
        </authorList>
    </citation>
    <scope>NUCLEOTIDE SEQUENCE</scope>
    <source>
        <strain evidence="2">NRRL 22465</strain>
    </source>
</reference>
<sequence>MLCKNLLVSSVVSSLAATATDVPIVSKPSFQIHSFRTSSGIDKSILGAADKSLFLGLPNQHASCDGGKTPDSAYFYLKNSELFLYTTSDPVQQVYVDRSGMGQGYIGYITGKQSPPRNAESIGWQLDGEGAITFKGTGLKACPGAKGVWSIWLSVGSGNPAGHKECLDFTALALHVNDAVGCHYSQ</sequence>
<evidence type="ECO:0000313" key="3">
    <source>
        <dbReference type="Proteomes" id="UP000635477"/>
    </source>
</evidence>
<keyword evidence="3" id="KW-1185">Reference proteome</keyword>
<dbReference type="Proteomes" id="UP000635477">
    <property type="component" value="Unassembled WGS sequence"/>
</dbReference>
<dbReference type="AlphaFoldDB" id="A0A8H4UP06"/>